<keyword evidence="2" id="KW-1185">Reference proteome</keyword>
<organism evidence="1 2">
    <name type="scientific">Phytophthora megakarya</name>
    <dbReference type="NCBI Taxonomy" id="4795"/>
    <lineage>
        <taxon>Eukaryota</taxon>
        <taxon>Sar</taxon>
        <taxon>Stramenopiles</taxon>
        <taxon>Oomycota</taxon>
        <taxon>Peronosporomycetes</taxon>
        <taxon>Peronosporales</taxon>
        <taxon>Peronosporaceae</taxon>
        <taxon>Phytophthora</taxon>
    </lineage>
</organism>
<comment type="caution">
    <text evidence="1">The sequence shown here is derived from an EMBL/GenBank/DDBJ whole genome shotgun (WGS) entry which is preliminary data.</text>
</comment>
<dbReference type="AlphaFoldDB" id="A0A225WPP3"/>
<evidence type="ECO:0000313" key="1">
    <source>
        <dbReference type="EMBL" id="OWZ19298.1"/>
    </source>
</evidence>
<dbReference type="EMBL" id="NBNE01000460">
    <property type="protein sequence ID" value="OWZ19298.1"/>
    <property type="molecule type" value="Genomic_DNA"/>
</dbReference>
<sequence>MDFMSDLVLTKCGNFDAILMILDRLTKRAHFIPTLKTASMKDTAWIFLRDLIRCMDFQIRFDRDSQFLSAFSNILSASQSSKLRVSTAFKSSTDGQNEQSHRFIYDYLSDNWDDFLRMTEFAYNVQPHDNISGFGGMCHEATTTWPFHHARIDTAMFFGFTSIWWRFRDSLAVA</sequence>
<gene>
    <name evidence="1" type="ORF">PHMEG_0006481</name>
</gene>
<reference evidence="2" key="1">
    <citation type="submission" date="2017-03" db="EMBL/GenBank/DDBJ databases">
        <title>Phytopthora megakarya and P. palmivora, two closely related causual agents of cacao black pod achieved similar genome size and gene model numbers by different mechanisms.</title>
        <authorList>
            <person name="Ali S."/>
            <person name="Shao J."/>
            <person name="Larry D.J."/>
            <person name="Kronmiller B."/>
            <person name="Shen D."/>
            <person name="Strem M.D."/>
            <person name="Melnick R.L."/>
            <person name="Guiltinan M.J."/>
            <person name="Tyler B.M."/>
            <person name="Meinhardt L.W."/>
            <person name="Bailey B.A."/>
        </authorList>
    </citation>
    <scope>NUCLEOTIDE SEQUENCE [LARGE SCALE GENOMIC DNA]</scope>
    <source>
        <strain evidence="2">zdho120</strain>
    </source>
</reference>
<dbReference type="InterPro" id="IPR012337">
    <property type="entry name" value="RNaseH-like_sf"/>
</dbReference>
<dbReference type="InterPro" id="IPR036397">
    <property type="entry name" value="RNaseH_sf"/>
</dbReference>
<dbReference type="PANTHER" id="PTHR45835:SF99">
    <property type="entry name" value="CHROMO DOMAIN-CONTAINING PROTEIN-RELATED"/>
    <property type="match status" value="1"/>
</dbReference>
<proteinExistence type="predicted"/>
<name>A0A225WPP3_9STRA</name>
<dbReference type="STRING" id="4795.A0A225WPP3"/>
<evidence type="ECO:0000313" key="2">
    <source>
        <dbReference type="Proteomes" id="UP000198211"/>
    </source>
</evidence>
<protein>
    <submittedName>
        <fullName evidence="1">Ty3-Gypsy protein</fullName>
    </submittedName>
</protein>
<dbReference type="Gene3D" id="3.30.420.10">
    <property type="entry name" value="Ribonuclease H-like superfamily/Ribonuclease H"/>
    <property type="match status" value="1"/>
</dbReference>
<accession>A0A225WPP3</accession>
<dbReference type="Proteomes" id="UP000198211">
    <property type="component" value="Unassembled WGS sequence"/>
</dbReference>
<dbReference type="GO" id="GO:0003676">
    <property type="term" value="F:nucleic acid binding"/>
    <property type="evidence" value="ECO:0007669"/>
    <property type="project" value="InterPro"/>
</dbReference>
<dbReference type="PANTHER" id="PTHR45835">
    <property type="entry name" value="YALI0A06105P"/>
    <property type="match status" value="1"/>
</dbReference>
<dbReference type="SUPFAM" id="SSF53098">
    <property type="entry name" value="Ribonuclease H-like"/>
    <property type="match status" value="1"/>
</dbReference>